<proteinExistence type="predicted"/>
<evidence type="ECO:0000256" key="3">
    <source>
        <dbReference type="ARBA" id="ARBA00022989"/>
    </source>
</evidence>
<keyword evidence="4 5" id="KW-0472">Membrane</keyword>
<dbReference type="PANTHER" id="PTHR43471">
    <property type="entry name" value="ABC TRANSPORTER PERMEASE"/>
    <property type="match status" value="1"/>
</dbReference>
<gene>
    <name evidence="7" type="ORF">GCM10011354_28320</name>
</gene>
<evidence type="ECO:0000256" key="2">
    <source>
        <dbReference type="ARBA" id="ARBA00022692"/>
    </source>
</evidence>
<dbReference type="AlphaFoldDB" id="A0A8J3EVK0"/>
<evidence type="ECO:0000313" key="7">
    <source>
        <dbReference type="EMBL" id="GGI08284.1"/>
    </source>
</evidence>
<protein>
    <submittedName>
        <fullName evidence="7">ABC transporter permease</fullName>
    </submittedName>
</protein>
<feature type="transmembrane region" description="Helical" evidence="5">
    <location>
        <begin position="306"/>
        <end position="328"/>
    </location>
</feature>
<dbReference type="Proteomes" id="UP000650511">
    <property type="component" value="Unassembled WGS sequence"/>
</dbReference>
<dbReference type="EMBL" id="BMHA01000011">
    <property type="protein sequence ID" value="GGI08284.1"/>
    <property type="molecule type" value="Genomic_DNA"/>
</dbReference>
<dbReference type="GO" id="GO:0140359">
    <property type="term" value="F:ABC-type transporter activity"/>
    <property type="evidence" value="ECO:0007669"/>
    <property type="project" value="InterPro"/>
</dbReference>
<feature type="domain" description="ABC-2 type transporter transmembrane" evidence="6">
    <location>
        <begin position="163"/>
        <end position="383"/>
    </location>
</feature>
<comment type="subcellular location">
    <subcellularLocation>
        <location evidence="1">Membrane</location>
        <topology evidence="1">Multi-pass membrane protein</topology>
    </subcellularLocation>
</comment>
<comment type="caution">
    <text evidence="7">The sequence shown here is derived from an EMBL/GenBank/DDBJ whole genome shotgun (WGS) entry which is preliminary data.</text>
</comment>
<dbReference type="RefSeq" id="WP_130650088.1">
    <property type="nucleotide sequence ID" value="NZ_BMHA01000011.1"/>
</dbReference>
<reference evidence="7" key="2">
    <citation type="submission" date="2020-09" db="EMBL/GenBank/DDBJ databases">
        <authorList>
            <person name="Sun Q."/>
            <person name="Zhou Y."/>
        </authorList>
    </citation>
    <scope>NUCLEOTIDE SEQUENCE</scope>
    <source>
        <strain evidence="7">CGMCC 1.14988</strain>
    </source>
</reference>
<evidence type="ECO:0000259" key="6">
    <source>
        <dbReference type="Pfam" id="PF12698"/>
    </source>
</evidence>
<reference evidence="7" key="1">
    <citation type="journal article" date="2014" name="Int. J. Syst. Evol. Microbiol.">
        <title>Complete genome sequence of Corynebacterium casei LMG S-19264T (=DSM 44701T), isolated from a smear-ripened cheese.</title>
        <authorList>
            <consortium name="US DOE Joint Genome Institute (JGI-PGF)"/>
            <person name="Walter F."/>
            <person name="Albersmeier A."/>
            <person name="Kalinowski J."/>
            <person name="Ruckert C."/>
        </authorList>
    </citation>
    <scope>NUCLEOTIDE SEQUENCE</scope>
    <source>
        <strain evidence="7">CGMCC 1.14988</strain>
    </source>
</reference>
<keyword evidence="2 5" id="KW-0812">Transmembrane</keyword>
<feature type="transmembrane region" description="Helical" evidence="5">
    <location>
        <begin position="273"/>
        <end position="299"/>
    </location>
</feature>
<keyword evidence="3 5" id="KW-1133">Transmembrane helix</keyword>
<feature type="transmembrane region" description="Helical" evidence="5">
    <location>
        <begin position="233"/>
        <end position="261"/>
    </location>
</feature>
<dbReference type="GO" id="GO:0016020">
    <property type="term" value="C:membrane"/>
    <property type="evidence" value="ECO:0007669"/>
    <property type="project" value="UniProtKB-SubCell"/>
</dbReference>
<dbReference type="OrthoDB" id="3268959at2"/>
<dbReference type="InterPro" id="IPR013525">
    <property type="entry name" value="ABC2_TM"/>
</dbReference>
<evidence type="ECO:0000256" key="5">
    <source>
        <dbReference type="SAM" id="Phobius"/>
    </source>
</evidence>
<sequence>MRTRQILLVAGREIRQRLRSKAFVGTTVLIAVVVFAGALFVLAGDELFGGGDDAPAVGAVATGPTLEVAVVGELPETARTALDARLGQPPDYRDVADEAAAREAVAEGADFAILDGGRRLLAPPAEGPFVPPVPPGVSEALGVATALDDAGADADEVGVALRAAPVQVDIVETGAGVDADTAAARFGVAYVGSFFLYLALIFFAQMVATGVIEEKGSRVVELMLPTVPPRQLLGGKLIGLGVVGTLQIIVILAPALLLVLLRDPGLLPPGVGAAVVSVIVFFVLGFALYAGVTGGLAALASRVEDLQAVVMPLWAIIIFAFFLAFPALNAPESTIAVVATYVPFSAPFVVPVRLALVELPLWEAALSGLIVAVTAVLLTLFAARLYEGSILRSGGRVGYRTAWRGARD</sequence>
<evidence type="ECO:0000313" key="8">
    <source>
        <dbReference type="Proteomes" id="UP000650511"/>
    </source>
</evidence>
<feature type="transmembrane region" description="Helical" evidence="5">
    <location>
        <begin position="334"/>
        <end position="352"/>
    </location>
</feature>
<evidence type="ECO:0000256" key="1">
    <source>
        <dbReference type="ARBA" id="ARBA00004141"/>
    </source>
</evidence>
<dbReference type="PANTHER" id="PTHR43471:SF3">
    <property type="entry name" value="ABC TRANSPORTER PERMEASE PROTEIN NATB"/>
    <property type="match status" value="1"/>
</dbReference>
<organism evidence="7 8">
    <name type="scientific">Egicoccus halophilus</name>
    <dbReference type="NCBI Taxonomy" id="1670830"/>
    <lineage>
        <taxon>Bacteria</taxon>
        <taxon>Bacillati</taxon>
        <taxon>Actinomycetota</taxon>
        <taxon>Nitriliruptoria</taxon>
        <taxon>Egicoccales</taxon>
        <taxon>Egicoccaceae</taxon>
        <taxon>Egicoccus</taxon>
    </lineage>
</organism>
<accession>A0A8J3EVK0</accession>
<feature type="transmembrane region" description="Helical" evidence="5">
    <location>
        <begin position="21"/>
        <end position="43"/>
    </location>
</feature>
<keyword evidence="8" id="KW-1185">Reference proteome</keyword>
<evidence type="ECO:0000256" key="4">
    <source>
        <dbReference type="ARBA" id="ARBA00023136"/>
    </source>
</evidence>
<feature type="transmembrane region" description="Helical" evidence="5">
    <location>
        <begin position="194"/>
        <end position="212"/>
    </location>
</feature>
<name>A0A8J3EVK0_9ACTN</name>
<dbReference type="Pfam" id="PF12698">
    <property type="entry name" value="ABC2_membrane_3"/>
    <property type="match status" value="1"/>
</dbReference>
<feature type="transmembrane region" description="Helical" evidence="5">
    <location>
        <begin position="364"/>
        <end position="386"/>
    </location>
</feature>